<evidence type="ECO:0000313" key="2">
    <source>
        <dbReference type="Proteomes" id="UP001270362"/>
    </source>
</evidence>
<name>A0AAE1CCD7_9PEZI</name>
<protein>
    <submittedName>
        <fullName evidence="1">Uncharacterized protein</fullName>
    </submittedName>
</protein>
<dbReference type="Proteomes" id="UP001270362">
    <property type="component" value="Unassembled WGS sequence"/>
</dbReference>
<sequence length="211" mass="23840">MFLCSCSPSYQGCFASFSHRSTKVESRCCLNVNASPPAPYPHLSPLQFESRLGMGIRQMTCDRSVYASVVHGGVCVDSHQQPIHRHDHSATLAQRRLWFLDVLIPACWNRSTAPPACTFLRQWLVATAFCSSQLSSNSVHYICRYRQMPRRHSYFGSSVVSTKVPSPYQARLDTQSAAVAWRRRRGLGAFRLLQAGRYAVQHTHHLHLPLP</sequence>
<dbReference type="AlphaFoldDB" id="A0AAE1CCD7"/>
<comment type="caution">
    <text evidence="1">The sequence shown here is derived from an EMBL/GenBank/DDBJ whole genome shotgun (WGS) entry which is preliminary data.</text>
</comment>
<reference evidence="1" key="1">
    <citation type="journal article" date="2023" name="Mol. Phylogenet. Evol.">
        <title>Genome-scale phylogeny and comparative genomics of the fungal order Sordariales.</title>
        <authorList>
            <person name="Hensen N."/>
            <person name="Bonometti L."/>
            <person name="Westerberg I."/>
            <person name="Brannstrom I.O."/>
            <person name="Guillou S."/>
            <person name="Cros-Aarteil S."/>
            <person name="Calhoun S."/>
            <person name="Haridas S."/>
            <person name="Kuo A."/>
            <person name="Mondo S."/>
            <person name="Pangilinan J."/>
            <person name="Riley R."/>
            <person name="LaButti K."/>
            <person name="Andreopoulos B."/>
            <person name="Lipzen A."/>
            <person name="Chen C."/>
            <person name="Yan M."/>
            <person name="Daum C."/>
            <person name="Ng V."/>
            <person name="Clum A."/>
            <person name="Steindorff A."/>
            <person name="Ohm R.A."/>
            <person name="Martin F."/>
            <person name="Silar P."/>
            <person name="Natvig D.O."/>
            <person name="Lalanne C."/>
            <person name="Gautier V."/>
            <person name="Ament-Velasquez S.L."/>
            <person name="Kruys A."/>
            <person name="Hutchinson M.I."/>
            <person name="Powell A.J."/>
            <person name="Barry K."/>
            <person name="Miller A.N."/>
            <person name="Grigoriev I.V."/>
            <person name="Debuchy R."/>
            <person name="Gladieux P."/>
            <person name="Hiltunen Thoren M."/>
            <person name="Johannesson H."/>
        </authorList>
    </citation>
    <scope>NUCLEOTIDE SEQUENCE</scope>
    <source>
        <strain evidence="1">CBS 314.62</strain>
    </source>
</reference>
<dbReference type="EMBL" id="JAULSO010000002">
    <property type="protein sequence ID" value="KAK3688396.1"/>
    <property type="molecule type" value="Genomic_DNA"/>
</dbReference>
<proteinExistence type="predicted"/>
<reference evidence="1" key="2">
    <citation type="submission" date="2023-06" db="EMBL/GenBank/DDBJ databases">
        <authorList>
            <consortium name="Lawrence Berkeley National Laboratory"/>
            <person name="Haridas S."/>
            <person name="Hensen N."/>
            <person name="Bonometti L."/>
            <person name="Westerberg I."/>
            <person name="Brannstrom I.O."/>
            <person name="Guillou S."/>
            <person name="Cros-Aarteil S."/>
            <person name="Calhoun S."/>
            <person name="Kuo A."/>
            <person name="Mondo S."/>
            <person name="Pangilinan J."/>
            <person name="Riley R."/>
            <person name="Labutti K."/>
            <person name="Andreopoulos B."/>
            <person name="Lipzen A."/>
            <person name="Chen C."/>
            <person name="Yanf M."/>
            <person name="Daum C."/>
            <person name="Ng V."/>
            <person name="Clum A."/>
            <person name="Steindorff A."/>
            <person name="Ohm R."/>
            <person name="Martin F."/>
            <person name="Silar P."/>
            <person name="Natvig D."/>
            <person name="Lalanne C."/>
            <person name="Gautier V."/>
            <person name="Ament-Velasquez S.L."/>
            <person name="Kruys A."/>
            <person name="Hutchinson M.I."/>
            <person name="Powell A.J."/>
            <person name="Barry K."/>
            <person name="Miller A.N."/>
            <person name="Grigoriev I.V."/>
            <person name="Debuchy R."/>
            <person name="Gladieux P."/>
            <person name="Thoren M.H."/>
            <person name="Johannesson H."/>
        </authorList>
    </citation>
    <scope>NUCLEOTIDE SEQUENCE</scope>
    <source>
        <strain evidence="1">CBS 314.62</strain>
    </source>
</reference>
<accession>A0AAE1CCD7</accession>
<keyword evidence="2" id="KW-1185">Reference proteome</keyword>
<organism evidence="1 2">
    <name type="scientific">Podospora appendiculata</name>
    <dbReference type="NCBI Taxonomy" id="314037"/>
    <lineage>
        <taxon>Eukaryota</taxon>
        <taxon>Fungi</taxon>
        <taxon>Dikarya</taxon>
        <taxon>Ascomycota</taxon>
        <taxon>Pezizomycotina</taxon>
        <taxon>Sordariomycetes</taxon>
        <taxon>Sordariomycetidae</taxon>
        <taxon>Sordariales</taxon>
        <taxon>Podosporaceae</taxon>
        <taxon>Podospora</taxon>
    </lineage>
</organism>
<gene>
    <name evidence="1" type="ORF">B0T22DRAFT_459332</name>
</gene>
<evidence type="ECO:0000313" key="1">
    <source>
        <dbReference type="EMBL" id="KAK3688396.1"/>
    </source>
</evidence>